<evidence type="ECO:0000256" key="1">
    <source>
        <dbReference type="SAM" id="MobiDB-lite"/>
    </source>
</evidence>
<feature type="transmembrane region" description="Helical" evidence="2">
    <location>
        <begin position="149"/>
        <end position="169"/>
    </location>
</feature>
<accession>A0AAD8FHC8</accession>
<dbReference type="AlphaFoldDB" id="A0AAD8FHC8"/>
<reference evidence="3" key="1">
    <citation type="journal article" date="2023" name="PLoS Negl. Trop. Dis.">
        <title>A genome sequence for Biomphalaria pfeifferi, the major vector snail for the human-infecting parasite Schistosoma mansoni.</title>
        <authorList>
            <person name="Bu L."/>
            <person name="Lu L."/>
            <person name="Laidemitt M.R."/>
            <person name="Zhang S.M."/>
            <person name="Mutuku M."/>
            <person name="Mkoji G."/>
            <person name="Steinauer M."/>
            <person name="Loker E.S."/>
        </authorList>
    </citation>
    <scope>NUCLEOTIDE SEQUENCE</scope>
    <source>
        <strain evidence="3">KasaAsao</strain>
    </source>
</reference>
<keyword evidence="2" id="KW-0472">Membrane</keyword>
<gene>
    <name evidence="3" type="ORF">Bpfe_006044</name>
</gene>
<evidence type="ECO:0000313" key="3">
    <source>
        <dbReference type="EMBL" id="KAK0064385.1"/>
    </source>
</evidence>
<sequence>MKIKRRFDLSATCTSFHYTPPPLHVSSLLSVRQKLSNDVFVRCFYAIHTVHRKFEKMSRSDHQPLPQSDESAPDFDPPAEPEQVSVSLIGVGSRAGDRKNGYSTYTEPDFENSSENPYRDTTESDINLRHIPLGDLVPRPWKTFEQVMIASYVSVVFFIVTGLFAVRYARRGKRHQSKGLMGMAQRDLKMAVWCVYASIAFGVLIYFLIIPIVASV</sequence>
<evidence type="ECO:0000256" key="2">
    <source>
        <dbReference type="SAM" id="Phobius"/>
    </source>
</evidence>
<comment type="caution">
    <text evidence="3">The sequence shown here is derived from an EMBL/GenBank/DDBJ whole genome shotgun (WGS) entry which is preliminary data.</text>
</comment>
<feature type="region of interest" description="Disordered" evidence="1">
    <location>
        <begin position="56"/>
        <end position="121"/>
    </location>
</feature>
<keyword evidence="2" id="KW-1133">Transmembrane helix</keyword>
<keyword evidence="4" id="KW-1185">Reference proteome</keyword>
<evidence type="ECO:0000313" key="4">
    <source>
        <dbReference type="Proteomes" id="UP001233172"/>
    </source>
</evidence>
<name>A0AAD8FHC8_BIOPF</name>
<organism evidence="3 4">
    <name type="scientific">Biomphalaria pfeifferi</name>
    <name type="common">Bloodfluke planorb</name>
    <name type="synonym">Freshwater snail</name>
    <dbReference type="NCBI Taxonomy" id="112525"/>
    <lineage>
        <taxon>Eukaryota</taxon>
        <taxon>Metazoa</taxon>
        <taxon>Spiralia</taxon>
        <taxon>Lophotrochozoa</taxon>
        <taxon>Mollusca</taxon>
        <taxon>Gastropoda</taxon>
        <taxon>Heterobranchia</taxon>
        <taxon>Euthyneura</taxon>
        <taxon>Panpulmonata</taxon>
        <taxon>Hygrophila</taxon>
        <taxon>Lymnaeoidea</taxon>
        <taxon>Planorbidae</taxon>
        <taxon>Biomphalaria</taxon>
    </lineage>
</organism>
<dbReference type="Proteomes" id="UP001233172">
    <property type="component" value="Unassembled WGS sequence"/>
</dbReference>
<protein>
    <submittedName>
        <fullName evidence="3">Uncharacterized protein</fullName>
    </submittedName>
</protein>
<feature type="transmembrane region" description="Helical" evidence="2">
    <location>
        <begin position="190"/>
        <end position="214"/>
    </location>
</feature>
<dbReference type="EMBL" id="JASAOG010000017">
    <property type="protein sequence ID" value="KAK0064385.1"/>
    <property type="molecule type" value="Genomic_DNA"/>
</dbReference>
<keyword evidence="2" id="KW-0812">Transmembrane</keyword>
<proteinExistence type="predicted"/>
<feature type="compositionally biased region" description="Polar residues" evidence="1">
    <location>
        <begin position="101"/>
        <end position="116"/>
    </location>
</feature>
<reference evidence="3" key="2">
    <citation type="submission" date="2023-04" db="EMBL/GenBank/DDBJ databases">
        <authorList>
            <person name="Bu L."/>
            <person name="Lu L."/>
            <person name="Laidemitt M.R."/>
            <person name="Zhang S.M."/>
            <person name="Mutuku M."/>
            <person name="Mkoji G."/>
            <person name="Steinauer M."/>
            <person name="Loker E.S."/>
        </authorList>
    </citation>
    <scope>NUCLEOTIDE SEQUENCE</scope>
    <source>
        <strain evidence="3">KasaAsao</strain>
        <tissue evidence="3">Whole Snail</tissue>
    </source>
</reference>